<sequence>MLEILHQLERYFVISLRSIILCIVFSLVGCSSVKNEDLEIKELITTVLARKISISDTVKVSMKADAEWVQNPLLKPCNLESFSRLRSIIKIEGKSLQSILSEEDLKKICVESEEDFIFSKKMVPQSVKLVEQNYLDSLFAAYTLSLKNQTVASQQFENLNANAYIRLSKPIFLQKGKFAFIYYSNHSSESSSSLLVYEKTGQKWELILSFPLLIS</sequence>
<name>A0ABY1P6J8_9BACT</name>
<organism evidence="1 2">
    <name type="scientific">Algoriphagus winogradskyi</name>
    <dbReference type="NCBI Taxonomy" id="237017"/>
    <lineage>
        <taxon>Bacteria</taxon>
        <taxon>Pseudomonadati</taxon>
        <taxon>Bacteroidota</taxon>
        <taxon>Cytophagia</taxon>
        <taxon>Cytophagales</taxon>
        <taxon>Cyclobacteriaceae</taxon>
        <taxon>Algoriphagus</taxon>
    </lineage>
</organism>
<dbReference type="Proteomes" id="UP001157915">
    <property type="component" value="Unassembled WGS sequence"/>
</dbReference>
<gene>
    <name evidence="1" type="ORF">SAMN06265367_10520</name>
</gene>
<dbReference type="EMBL" id="FXUA01000005">
    <property type="protein sequence ID" value="SMP27059.1"/>
    <property type="molecule type" value="Genomic_DNA"/>
</dbReference>
<evidence type="ECO:0000313" key="2">
    <source>
        <dbReference type="Proteomes" id="UP001157915"/>
    </source>
</evidence>
<proteinExistence type="predicted"/>
<reference evidence="1 2" key="1">
    <citation type="submission" date="2017-05" db="EMBL/GenBank/DDBJ databases">
        <authorList>
            <person name="Varghese N."/>
            <person name="Submissions S."/>
        </authorList>
    </citation>
    <scope>NUCLEOTIDE SEQUENCE [LARGE SCALE GENOMIC DNA]</scope>
    <source>
        <strain evidence="1 2">DSM 15360</strain>
    </source>
</reference>
<evidence type="ECO:0008006" key="3">
    <source>
        <dbReference type="Google" id="ProtNLM"/>
    </source>
</evidence>
<comment type="caution">
    <text evidence="1">The sequence shown here is derived from an EMBL/GenBank/DDBJ whole genome shotgun (WGS) entry which is preliminary data.</text>
</comment>
<accession>A0ABY1P6J8</accession>
<keyword evidence="2" id="KW-1185">Reference proteome</keyword>
<evidence type="ECO:0000313" key="1">
    <source>
        <dbReference type="EMBL" id="SMP27059.1"/>
    </source>
</evidence>
<protein>
    <recommendedName>
        <fullName evidence="3">Lipoprotein</fullName>
    </recommendedName>
</protein>